<evidence type="ECO:0008006" key="3">
    <source>
        <dbReference type="Google" id="ProtNLM"/>
    </source>
</evidence>
<sequence length="84" mass="9947">MQSDRLSFLFFAMIFHHFCGPHSHSSIKMLRQSELFCIEDVIFIRNAMVSHRRSLVRAEPWEKHQTRSRVERVRSSPASADMSR</sequence>
<gene>
    <name evidence="1" type="ORF">JOB18_013334</name>
</gene>
<keyword evidence="2" id="KW-1185">Reference proteome</keyword>
<organism evidence="1 2">
    <name type="scientific">Solea senegalensis</name>
    <name type="common">Senegalese sole</name>
    <dbReference type="NCBI Taxonomy" id="28829"/>
    <lineage>
        <taxon>Eukaryota</taxon>
        <taxon>Metazoa</taxon>
        <taxon>Chordata</taxon>
        <taxon>Craniata</taxon>
        <taxon>Vertebrata</taxon>
        <taxon>Euteleostomi</taxon>
        <taxon>Actinopterygii</taxon>
        <taxon>Neopterygii</taxon>
        <taxon>Teleostei</taxon>
        <taxon>Neoteleostei</taxon>
        <taxon>Acanthomorphata</taxon>
        <taxon>Carangaria</taxon>
        <taxon>Pleuronectiformes</taxon>
        <taxon>Pleuronectoidei</taxon>
        <taxon>Soleidae</taxon>
        <taxon>Solea</taxon>
    </lineage>
</organism>
<protein>
    <recommendedName>
        <fullName evidence="3">Secreted protein</fullName>
    </recommendedName>
</protein>
<dbReference type="Proteomes" id="UP000693946">
    <property type="component" value="Linkage Group LG20"/>
</dbReference>
<name>A0AAV6R4C6_SOLSE</name>
<evidence type="ECO:0000313" key="2">
    <source>
        <dbReference type="Proteomes" id="UP000693946"/>
    </source>
</evidence>
<reference evidence="1 2" key="1">
    <citation type="journal article" date="2021" name="Sci. Rep.">
        <title>Chromosome anchoring in Senegalese sole (Solea senegalensis) reveals sex-associated markers and genome rearrangements in flatfish.</title>
        <authorList>
            <person name="Guerrero-Cozar I."/>
            <person name="Gomez-Garrido J."/>
            <person name="Berbel C."/>
            <person name="Martinez-Blanch J.F."/>
            <person name="Alioto T."/>
            <person name="Claros M.G."/>
            <person name="Gagnaire P.A."/>
            <person name="Manchado M."/>
        </authorList>
    </citation>
    <scope>NUCLEOTIDE SEQUENCE [LARGE SCALE GENOMIC DNA]</scope>
    <source>
        <strain evidence="1">Sse05_10M</strain>
    </source>
</reference>
<dbReference type="EMBL" id="JAGKHQ010000013">
    <property type="protein sequence ID" value="KAG7500258.1"/>
    <property type="molecule type" value="Genomic_DNA"/>
</dbReference>
<proteinExistence type="predicted"/>
<evidence type="ECO:0000313" key="1">
    <source>
        <dbReference type="EMBL" id="KAG7500258.1"/>
    </source>
</evidence>
<accession>A0AAV6R4C6</accession>
<dbReference type="AlphaFoldDB" id="A0AAV6R4C6"/>
<comment type="caution">
    <text evidence="1">The sequence shown here is derived from an EMBL/GenBank/DDBJ whole genome shotgun (WGS) entry which is preliminary data.</text>
</comment>